<sequence>MLRKSRNTLVITLALLLLIEIALQVRSHIRFGQSVFNALANETTYQFNEQLGIKLLRPNHTLAGSNAVITTNALGLRDDDLESPKPENQYRIALVGASTVMGTYTRNNGDTLSYQLQDILNNSLDKTSRPMRVINAGIAGYSLQDQRKIVDNLLSKLDVDHYILYTGFNDLGGYCKPSQSAAEKDDYSLPTLALPKWLLTTELITKNTVALRTSLAKSQALLNPQDVDKSEFSHNLEALLQSLKRTEKPVLVIGNAAAFRRDMPQEQQANLSETARYYNGCFDTAGLLTLYDAHNDMIRTASEENGMRFFNLQSELPGGEEWFGDSSHFSVKGNKRVAEIIAAKIAPDLPNNKE</sequence>
<organism evidence="2 3">
    <name type="scientific">Neptunomonas marina</name>
    <dbReference type="NCBI Taxonomy" id="1815562"/>
    <lineage>
        <taxon>Bacteria</taxon>
        <taxon>Pseudomonadati</taxon>
        <taxon>Pseudomonadota</taxon>
        <taxon>Gammaproteobacteria</taxon>
        <taxon>Oceanospirillales</taxon>
        <taxon>Oceanospirillaceae</taxon>
        <taxon>Neptunomonas</taxon>
    </lineage>
</organism>
<evidence type="ECO:0000313" key="2">
    <source>
        <dbReference type="EMBL" id="RVU30971.1"/>
    </source>
</evidence>
<dbReference type="AlphaFoldDB" id="A0A437Q8R9"/>
<name>A0A437Q8R9_9GAMM</name>
<protein>
    <recommendedName>
        <fullName evidence="1">SGNH hydrolase-type esterase domain-containing protein</fullName>
    </recommendedName>
</protein>
<comment type="caution">
    <text evidence="2">The sequence shown here is derived from an EMBL/GenBank/DDBJ whole genome shotgun (WGS) entry which is preliminary data.</text>
</comment>
<proteinExistence type="predicted"/>
<dbReference type="Gene3D" id="3.40.50.1110">
    <property type="entry name" value="SGNH hydrolase"/>
    <property type="match status" value="1"/>
</dbReference>
<reference evidence="2 3" key="1">
    <citation type="submission" date="2019-01" db="EMBL/GenBank/DDBJ databases">
        <authorList>
            <person name="Chen W.-M."/>
        </authorList>
    </citation>
    <scope>NUCLEOTIDE SEQUENCE [LARGE SCALE GENOMIC DNA]</scope>
    <source>
        <strain evidence="2 3">HPM-16</strain>
    </source>
</reference>
<dbReference type="InterPro" id="IPR013830">
    <property type="entry name" value="SGNH_hydro"/>
</dbReference>
<keyword evidence="3" id="KW-1185">Reference proteome</keyword>
<dbReference type="RefSeq" id="WP_127693816.1">
    <property type="nucleotide sequence ID" value="NZ_SACQ01000003.1"/>
</dbReference>
<dbReference type="EMBL" id="SACQ01000003">
    <property type="protein sequence ID" value="RVU30971.1"/>
    <property type="molecule type" value="Genomic_DNA"/>
</dbReference>
<dbReference type="SUPFAM" id="SSF52266">
    <property type="entry name" value="SGNH hydrolase"/>
    <property type="match status" value="1"/>
</dbReference>
<feature type="domain" description="SGNH hydrolase-type esterase" evidence="1">
    <location>
        <begin position="95"/>
        <end position="335"/>
    </location>
</feature>
<gene>
    <name evidence="2" type="ORF">EOE65_08130</name>
</gene>
<dbReference type="Pfam" id="PF13472">
    <property type="entry name" value="Lipase_GDSL_2"/>
    <property type="match status" value="1"/>
</dbReference>
<accession>A0A437Q8R9</accession>
<evidence type="ECO:0000313" key="3">
    <source>
        <dbReference type="Proteomes" id="UP000282818"/>
    </source>
</evidence>
<dbReference type="GO" id="GO:0016788">
    <property type="term" value="F:hydrolase activity, acting on ester bonds"/>
    <property type="evidence" value="ECO:0007669"/>
    <property type="project" value="UniProtKB-ARBA"/>
</dbReference>
<dbReference type="InterPro" id="IPR036514">
    <property type="entry name" value="SGNH_hydro_sf"/>
</dbReference>
<dbReference type="Proteomes" id="UP000282818">
    <property type="component" value="Unassembled WGS sequence"/>
</dbReference>
<evidence type="ECO:0000259" key="1">
    <source>
        <dbReference type="Pfam" id="PF13472"/>
    </source>
</evidence>